<dbReference type="InterPro" id="IPR012675">
    <property type="entry name" value="Beta-grasp_dom_sf"/>
</dbReference>
<dbReference type="InterPro" id="IPR034804">
    <property type="entry name" value="SQR/QFR_C/D"/>
</dbReference>
<gene>
    <name evidence="6" type="ORF">BN2476_1140005</name>
</gene>
<dbReference type="SMART" id="SM00044">
    <property type="entry name" value="CYCc"/>
    <property type="match status" value="1"/>
</dbReference>
<feature type="domain" description="Guanylate cyclase" evidence="5">
    <location>
        <begin position="380"/>
        <end position="512"/>
    </location>
</feature>
<proteinExistence type="predicted"/>
<protein>
    <submittedName>
        <fullName evidence="6">Adenylate cyclase</fullName>
    </submittedName>
</protein>
<dbReference type="SUPFAM" id="SSF54292">
    <property type="entry name" value="2Fe-2S ferredoxin-like"/>
    <property type="match status" value="1"/>
</dbReference>
<feature type="transmembrane region" description="Helical" evidence="4">
    <location>
        <begin position="58"/>
        <end position="85"/>
    </location>
</feature>
<evidence type="ECO:0000256" key="4">
    <source>
        <dbReference type="SAM" id="Phobius"/>
    </source>
</evidence>
<dbReference type="PROSITE" id="PS50125">
    <property type="entry name" value="GUANYLATE_CYCLASE_2"/>
    <property type="match status" value="1"/>
</dbReference>
<comment type="caution">
    <text evidence="6">The sequence shown here is derived from an EMBL/GenBank/DDBJ whole genome shotgun (WGS) entry which is preliminary data.</text>
</comment>
<dbReference type="InterPro" id="IPR001041">
    <property type="entry name" value="2Fe-2S_ferredoxin-type"/>
</dbReference>
<dbReference type="InterPro" id="IPR050697">
    <property type="entry name" value="Adenylyl/Guanylyl_Cyclase_3/4"/>
</dbReference>
<reference evidence="6" key="1">
    <citation type="submission" date="2016-12" db="EMBL/GenBank/DDBJ databases">
        <authorList>
            <person name="Moulin L."/>
        </authorList>
    </citation>
    <scope>NUCLEOTIDE SEQUENCE [LARGE SCALE GENOMIC DNA]</scope>
    <source>
        <strain evidence="6">STM 7183</strain>
    </source>
</reference>
<keyword evidence="3 4" id="KW-0472">Membrane</keyword>
<dbReference type="GO" id="GO:0035556">
    <property type="term" value="P:intracellular signal transduction"/>
    <property type="evidence" value="ECO:0007669"/>
    <property type="project" value="InterPro"/>
</dbReference>
<dbReference type="GO" id="GO:0051536">
    <property type="term" value="F:iron-sulfur cluster binding"/>
    <property type="evidence" value="ECO:0007669"/>
    <property type="project" value="InterPro"/>
</dbReference>
<dbReference type="GO" id="GO:0005886">
    <property type="term" value="C:plasma membrane"/>
    <property type="evidence" value="ECO:0007669"/>
    <property type="project" value="UniProtKB-SubCell"/>
</dbReference>
<dbReference type="SUPFAM" id="SSF55073">
    <property type="entry name" value="Nucleotide cyclase"/>
    <property type="match status" value="1"/>
</dbReference>
<comment type="subcellular location">
    <subcellularLocation>
        <location evidence="1">Cell membrane</location>
        <topology evidence="1">Multi-pass membrane protein</topology>
    </subcellularLocation>
</comment>
<evidence type="ECO:0000256" key="3">
    <source>
        <dbReference type="ARBA" id="ARBA00023136"/>
    </source>
</evidence>
<organism evidence="6 7">
    <name type="scientific">Paraburkholderia piptadeniae</name>
    <dbReference type="NCBI Taxonomy" id="1701573"/>
    <lineage>
        <taxon>Bacteria</taxon>
        <taxon>Pseudomonadati</taxon>
        <taxon>Pseudomonadota</taxon>
        <taxon>Betaproteobacteria</taxon>
        <taxon>Burkholderiales</taxon>
        <taxon>Burkholderiaceae</taxon>
        <taxon>Paraburkholderia</taxon>
    </lineage>
</organism>
<feature type="transmembrane region" description="Helical" evidence="4">
    <location>
        <begin position="143"/>
        <end position="167"/>
    </location>
</feature>
<keyword evidence="4" id="KW-0812">Transmembrane</keyword>
<dbReference type="GO" id="GO:0004016">
    <property type="term" value="F:adenylate cyclase activity"/>
    <property type="evidence" value="ECO:0007669"/>
    <property type="project" value="UniProtKB-ARBA"/>
</dbReference>
<dbReference type="InterPro" id="IPR001054">
    <property type="entry name" value="A/G_cyclase"/>
</dbReference>
<keyword evidence="7" id="KW-1185">Reference proteome</keyword>
<dbReference type="RefSeq" id="WP_235851189.1">
    <property type="nucleotide sequence ID" value="NZ_CYGY02000114.1"/>
</dbReference>
<dbReference type="PANTHER" id="PTHR43081">
    <property type="entry name" value="ADENYLATE CYCLASE, TERMINAL-DIFFERENTIATION SPECIFIC-RELATED"/>
    <property type="match status" value="1"/>
</dbReference>
<keyword evidence="2" id="KW-1003">Cell membrane</keyword>
<accession>A0A1N7SUZ7</accession>
<dbReference type="EMBL" id="CYGY02000114">
    <property type="protein sequence ID" value="SIT51281.1"/>
    <property type="molecule type" value="Genomic_DNA"/>
</dbReference>
<feature type="transmembrane region" description="Helical" evidence="4">
    <location>
        <begin position="20"/>
        <end position="38"/>
    </location>
</feature>
<dbReference type="InterPro" id="IPR029787">
    <property type="entry name" value="Nucleotide_cyclase"/>
</dbReference>
<dbReference type="Pfam" id="PF00211">
    <property type="entry name" value="Guanylate_cyc"/>
    <property type="match status" value="1"/>
</dbReference>
<evidence type="ECO:0000313" key="7">
    <source>
        <dbReference type="Proteomes" id="UP000195569"/>
    </source>
</evidence>
<evidence type="ECO:0000256" key="1">
    <source>
        <dbReference type="ARBA" id="ARBA00004651"/>
    </source>
</evidence>
<dbReference type="PANTHER" id="PTHR43081:SF17">
    <property type="entry name" value="BLL5647 PROTEIN"/>
    <property type="match status" value="1"/>
</dbReference>
<dbReference type="SUPFAM" id="SSF81343">
    <property type="entry name" value="Fumarate reductase respiratory complex transmembrane subunits"/>
    <property type="match status" value="1"/>
</dbReference>
<evidence type="ECO:0000259" key="5">
    <source>
        <dbReference type="PROSITE" id="PS50125"/>
    </source>
</evidence>
<dbReference type="Gene3D" id="3.30.70.1230">
    <property type="entry name" value="Nucleotide cyclase"/>
    <property type="match status" value="1"/>
</dbReference>
<dbReference type="CDD" id="cd00207">
    <property type="entry name" value="fer2"/>
    <property type="match status" value="1"/>
</dbReference>
<name>A0A1N7SUZ7_9BURK</name>
<dbReference type="GO" id="GO:0006171">
    <property type="term" value="P:cAMP biosynthetic process"/>
    <property type="evidence" value="ECO:0007669"/>
    <property type="project" value="TreeGrafter"/>
</dbReference>
<dbReference type="AlphaFoldDB" id="A0A1N7SUZ7"/>
<keyword evidence="4" id="KW-1133">Transmembrane helix</keyword>
<dbReference type="Gene3D" id="3.10.20.30">
    <property type="match status" value="1"/>
</dbReference>
<dbReference type="InterPro" id="IPR036010">
    <property type="entry name" value="2Fe-2S_ferredoxin-like_sf"/>
</dbReference>
<evidence type="ECO:0000313" key="6">
    <source>
        <dbReference type="EMBL" id="SIT51281.1"/>
    </source>
</evidence>
<dbReference type="Pfam" id="PF00111">
    <property type="entry name" value="Fer2"/>
    <property type="match status" value="1"/>
</dbReference>
<sequence>MQSKHFPYLQWLRPRGVRSVRLTTGLVLFTYVGTHLLNHSLGNISLAWLERDLLVQKFIWQGWLGTAVLYSALVTHFFLGLWALYERRSVHWTPGEVAQLVLGLCIPPLLANHVVNTRVALAEFGLNKGYAQLLYSLWIDSPFFGRVQLVLLVVAWLHGCYGIWFWLRLKPWFGAWRSVLLSVAVLLPVLALLGFLQGGREVIALAQNPAWRAAATRPTIIGTGLQNLWLAELRNDFLLFDGGAVLLVLAARLARTVRERRVGRLCVLYPDGRKVIAPLGFSVLEVSRMAGIAHASSCGGRARCTLCRVRVLSDAPLPAPAEAEQHVLERLGADPQTVRLACQLRPTHDLSVWPLVPPAASTAFLQRSQRDVMPQERFAAFMFVDMRDSTRIAATQLPFDSIFVVSRFLSAVSSAVVQAGGLPNQFLGDAVLAIFGLSSEPSTACRQALGAVPLVAANIDGLNAALEQQLQTKIRFGIGLHCGRAVMGEIGFREHVTFTAIGDPLNVASRLEQLTKEIGCEAIVSEQVFQHAGVSAEGLPELAARLRGRDDVVPVRVLPKAAQMPRA</sequence>
<evidence type="ECO:0000256" key="2">
    <source>
        <dbReference type="ARBA" id="ARBA00022475"/>
    </source>
</evidence>
<dbReference type="Proteomes" id="UP000195569">
    <property type="component" value="Unassembled WGS sequence"/>
</dbReference>
<dbReference type="CDD" id="cd07302">
    <property type="entry name" value="CHD"/>
    <property type="match status" value="1"/>
</dbReference>
<feature type="transmembrane region" description="Helical" evidence="4">
    <location>
        <begin position="179"/>
        <end position="196"/>
    </location>
</feature>